<evidence type="ECO:0000313" key="1">
    <source>
        <dbReference type="EMBL" id="KAJ9086860.1"/>
    </source>
</evidence>
<gene>
    <name evidence="1" type="ORF">DSO57_1039202</name>
</gene>
<comment type="caution">
    <text evidence="1">The sequence shown here is derived from an EMBL/GenBank/DDBJ whole genome shotgun (WGS) entry which is preliminary data.</text>
</comment>
<reference evidence="1" key="1">
    <citation type="submission" date="2022-04" db="EMBL/GenBank/DDBJ databases">
        <title>Genome of the entomopathogenic fungus Entomophthora muscae.</title>
        <authorList>
            <person name="Elya C."/>
            <person name="Lovett B.R."/>
            <person name="Lee E."/>
            <person name="Macias A.M."/>
            <person name="Hajek A.E."/>
            <person name="De Bivort B.L."/>
            <person name="Kasson M.T."/>
            <person name="De Fine Licht H.H."/>
            <person name="Stajich J.E."/>
        </authorList>
    </citation>
    <scope>NUCLEOTIDE SEQUENCE</scope>
    <source>
        <strain evidence="1">Berkeley</strain>
    </source>
</reference>
<keyword evidence="2" id="KW-1185">Reference proteome</keyword>
<dbReference type="EMBL" id="QTSX02000604">
    <property type="protein sequence ID" value="KAJ9086860.1"/>
    <property type="molecule type" value="Genomic_DNA"/>
</dbReference>
<sequence length="391" mass="44685">MFSDSPESDLLGELSSLAEELHMPQAAQSKPLFKPIAILYLFANIQDRWPKRFISEAVLSRIVSWCRKNRSKLPRSTSLVTSWEHFLTRLLLQHIEIAVREEALFVGSACAYFKLCMRLIECSDSSVRDGIIHTLLGPYLPFVAELMHLEEKKSFVHTLVSDILEPTSPFNQIFSNARFFEIASLRKFFLGELFDRFIMCFPQVPIGQHPHSLAFGAADHERFNRLHSILSSLNQDSSYNGLEQSQLNVVQRILLVLTHFPSSYLSPNYRAILLLAVRVHQELLSSWQDPPIVLQAGWEINLSLICTLVDSDLALVRQKRNQKSYIFWLLDTVTHFLAKLPKQTHLLIDQLTHISGSGLILTLSHSSEDEADLSIFDDRYLLPEYFTSNGS</sequence>
<protein>
    <submittedName>
        <fullName evidence="1">Uncharacterized protein</fullName>
    </submittedName>
</protein>
<evidence type="ECO:0000313" key="2">
    <source>
        <dbReference type="Proteomes" id="UP001165960"/>
    </source>
</evidence>
<organism evidence="1 2">
    <name type="scientific">Entomophthora muscae</name>
    <dbReference type="NCBI Taxonomy" id="34485"/>
    <lineage>
        <taxon>Eukaryota</taxon>
        <taxon>Fungi</taxon>
        <taxon>Fungi incertae sedis</taxon>
        <taxon>Zoopagomycota</taxon>
        <taxon>Entomophthoromycotina</taxon>
        <taxon>Entomophthoromycetes</taxon>
        <taxon>Entomophthorales</taxon>
        <taxon>Entomophthoraceae</taxon>
        <taxon>Entomophthora</taxon>
    </lineage>
</organism>
<name>A0ACC2UIE8_9FUNG</name>
<dbReference type="Proteomes" id="UP001165960">
    <property type="component" value="Unassembled WGS sequence"/>
</dbReference>
<accession>A0ACC2UIE8</accession>
<proteinExistence type="predicted"/>